<evidence type="ECO:0000256" key="7">
    <source>
        <dbReference type="SAM" id="Phobius"/>
    </source>
</evidence>
<evidence type="ECO:0000256" key="3">
    <source>
        <dbReference type="ARBA" id="ARBA00022692"/>
    </source>
</evidence>
<feature type="transmembrane region" description="Helical" evidence="7">
    <location>
        <begin position="267"/>
        <end position="291"/>
    </location>
</feature>
<evidence type="ECO:0000313" key="9">
    <source>
        <dbReference type="EMBL" id="RZB83853.1"/>
    </source>
</evidence>
<feature type="transmembrane region" description="Helical" evidence="7">
    <location>
        <begin position="427"/>
        <end position="445"/>
    </location>
</feature>
<evidence type="ECO:0000256" key="4">
    <source>
        <dbReference type="ARBA" id="ARBA00022989"/>
    </source>
</evidence>
<dbReference type="AlphaFoldDB" id="A0A445ICS5"/>
<feature type="compositionally biased region" description="Basic and acidic residues" evidence="6">
    <location>
        <begin position="58"/>
        <end position="75"/>
    </location>
</feature>
<dbReference type="Gramene" id="XM_028335824.1">
    <property type="protein sequence ID" value="XP_028191625.1"/>
    <property type="gene ID" value="LOC114377350"/>
</dbReference>
<keyword evidence="5 7" id="KW-0472">Membrane</keyword>
<feature type="transmembrane region" description="Helical" evidence="7">
    <location>
        <begin position="202"/>
        <end position="222"/>
    </location>
</feature>
<keyword evidence="3 7" id="KW-0812">Transmembrane</keyword>
<reference evidence="9 10" key="1">
    <citation type="submission" date="2018-09" db="EMBL/GenBank/DDBJ databases">
        <title>A high-quality reference genome of wild soybean provides a powerful tool to mine soybean genomes.</title>
        <authorList>
            <person name="Xie M."/>
            <person name="Chung C.Y.L."/>
            <person name="Li M.-W."/>
            <person name="Wong F.-L."/>
            <person name="Chan T.-F."/>
            <person name="Lam H.-M."/>
        </authorList>
    </citation>
    <scope>NUCLEOTIDE SEQUENCE [LARGE SCALE GENOMIC DNA]</scope>
    <source>
        <strain evidence="10">cv. W05</strain>
        <tissue evidence="9">Hypocotyl of etiolated seedlings</tissue>
    </source>
</reference>
<keyword evidence="10" id="KW-1185">Reference proteome</keyword>
<dbReference type="Proteomes" id="UP000289340">
    <property type="component" value="Chromosome 11"/>
</dbReference>
<proteinExistence type="inferred from homology"/>
<feature type="transmembrane region" description="Helical" evidence="7">
    <location>
        <begin position="511"/>
        <end position="532"/>
    </location>
</feature>
<comment type="similarity">
    <text evidence="2">Belongs to the nucleobase:cation symporter-2 (NCS2) (TC 2.A.40) family.</text>
</comment>
<dbReference type="InterPro" id="IPR006043">
    <property type="entry name" value="NCS2"/>
</dbReference>
<dbReference type="EMBL" id="QZWG01000011">
    <property type="protein sequence ID" value="RZB83853.1"/>
    <property type="molecule type" value="Genomic_DNA"/>
</dbReference>
<feature type="region of interest" description="Disordered" evidence="6">
    <location>
        <begin position="1"/>
        <end position="149"/>
    </location>
</feature>
<feature type="transmembrane region" description="Helical" evidence="7">
    <location>
        <begin position="311"/>
        <end position="335"/>
    </location>
</feature>
<dbReference type="GO" id="GO:0016020">
    <property type="term" value="C:membrane"/>
    <property type="evidence" value="ECO:0007669"/>
    <property type="project" value="UniProtKB-SubCell"/>
</dbReference>
<feature type="transmembrane region" description="Helical" evidence="7">
    <location>
        <begin position="569"/>
        <end position="587"/>
    </location>
</feature>
<feature type="compositionally biased region" description="Pro residues" evidence="6">
    <location>
        <begin position="11"/>
        <end position="20"/>
    </location>
</feature>
<feature type="transmembrane region" description="Helical" evidence="7">
    <location>
        <begin position="176"/>
        <end position="195"/>
    </location>
</feature>
<dbReference type="Pfam" id="PF00860">
    <property type="entry name" value="Xan_ur_permease"/>
    <property type="match status" value="1"/>
</dbReference>
<evidence type="ECO:0000256" key="6">
    <source>
        <dbReference type="SAM" id="MobiDB-lite"/>
    </source>
</evidence>
<dbReference type="SMR" id="A0A445ICS5"/>
<feature type="compositionally biased region" description="Basic and acidic residues" evidence="6">
    <location>
        <begin position="95"/>
        <end position="105"/>
    </location>
</feature>
<comment type="caution">
    <text evidence="9">The sequence shown here is derived from an EMBL/GenBank/DDBJ whole genome shotgun (WGS) entry which is preliminary data.</text>
</comment>
<dbReference type="GO" id="GO:0022857">
    <property type="term" value="F:transmembrane transporter activity"/>
    <property type="evidence" value="ECO:0007669"/>
    <property type="project" value="InterPro"/>
</dbReference>
<organism evidence="9 10">
    <name type="scientific">Glycine soja</name>
    <name type="common">Wild soybean</name>
    <dbReference type="NCBI Taxonomy" id="3848"/>
    <lineage>
        <taxon>Eukaryota</taxon>
        <taxon>Viridiplantae</taxon>
        <taxon>Streptophyta</taxon>
        <taxon>Embryophyta</taxon>
        <taxon>Tracheophyta</taxon>
        <taxon>Spermatophyta</taxon>
        <taxon>Magnoliopsida</taxon>
        <taxon>eudicotyledons</taxon>
        <taxon>Gunneridae</taxon>
        <taxon>Pentapetalae</taxon>
        <taxon>rosids</taxon>
        <taxon>fabids</taxon>
        <taxon>Fabales</taxon>
        <taxon>Fabaceae</taxon>
        <taxon>Papilionoideae</taxon>
        <taxon>50 kb inversion clade</taxon>
        <taxon>NPAAA clade</taxon>
        <taxon>indigoferoid/millettioid clade</taxon>
        <taxon>Phaseoleae</taxon>
        <taxon>Glycine</taxon>
        <taxon>Glycine subgen. Soja</taxon>
    </lineage>
</organism>
<feature type="compositionally biased region" description="Polar residues" evidence="6">
    <location>
        <begin position="45"/>
        <end position="55"/>
    </location>
</feature>
<evidence type="ECO:0000256" key="5">
    <source>
        <dbReference type="ARBA" id="ARBA00023136"/>
    </source>
</evidence>
<keyword evidence="4 7" id="KW-1133">Transmembrane helix</keyword>
<protein>
    <submittedName>
        <fullName evidence="8">Nucleobase-ascorbate transporter 12 isoform A</fullName>
    </submittedName>
    <submittedName>
        <fullName evidence="9">Nucleobase-ascorbate transporter 12 isoform B</fullName>
    </submittedName>
</protein>
<accession>A0A445ICS5</accession>
<comment type="subcellular location">
    <subcellularLocation>
        <location evidence="1">Membrane</location>
        <topology evidence="1">Multi-pass membrane protein</topology>
    </subcellularLocation>
</comment>
<evidence type="ECO:0000256" key="1">
    <source>
        <dbReference type="ARBA" id="ARBA00004141"/>
    </source>
</evidence>
<dbReference type="EMBL" id="QZWG01000011">
    <property type="protein sequence ID" value="RZB83852.1"/>
    <property type="molecule type" value="Genomic_DNA"/>
</dbReference>
<gene>
    <name evidence="9" type="ORF">D0Y65_032379</name>
</gene>
<sequence>MSNSDPKTRPRPGPWPPAPAPVVKAMPPASWAKKTGFKPKFSGEANASDSGQISLQPKPREPDTNVDLEAGRARDPANGVAHQNKVPPLPPSKDQLVKKRRDPDGLPKSSVPSTNGQATAEPPPPPPPRRTARHEEVVDAPPQDDDDFVSRHSHMKYELRDSPGLVPIGVYGIQHYLSILGSLILIPLVIVPAMGGSHEDTCSVISTVLFVSGVTTLLHTSFGSRLPLIQGPSFVYLAPVLAIINSPEFQGLNGNKFKHIMKELQGAIIIGSAFQTFLGYSGLMSLLVRLINPVVVSPTIAAVGLSFYSYGFPLVGTCLEIGAVQILVVIVFSLYLRKISVLGHRIFLIYAVPLGLAITWAVAFLLTEAGAYNYKGCDINIPASNMVSEHCRKHVSRMKYCRVDTSNALKSSPWFRFPYPLQWGTPVFHWKMALVMCVVSLISSVDSVGSYHASSLLVASRPPTPGVLSRGIGLEGLSSVLAGLWGTGTGSTTLTENVHTIAVTKMGSRRAIQLGACFLIVLSLVGKVGGFIASIPEVMVAGLLCFMWAMLAALGLSNLRYSEAGSSRNIIIIGLSLFFSLSIPAYFQQYGISPNSNLSVPSYFQPYIVASHGPFRSKYGGLNYFLNTIFSLHMVVAFLVAVILDNTVPGSKQERGVYVWSEPEVARREPAVANDYELPLRVGKIFRWVKWVGL</sequence>
<feature type="transmembrane region" description="Helical" evidence="7">
    <location>
        <begin position="228"/>
        <end position="246"/>
    </location>
</feature>
<feature type="transmembrane region" description="Helical" evidence="7">
    <location>
        <begin position="347"/>
        <end position="366"/>
    </location>
</feature>
<evidence type="ECO:0000313" key="10">
    <source>
        <dbReference type="Proteomes" id="UP000289340"/>
    </source>
</evidence>
<evidence type="ECO:0000313" key="8">
    <source>
        <dbReference type="EMBL" id="RZB83852.1"/>
    </source>
</evidence>
<dbReference type="PANTHER" id="PTHR11119">
    <property type="entry name" value="XANTHINE-URACIL / VITAMIN C PERMEASE FAMILY MEMBER"/>
    <property type="match status" value="1"/>
</dbReference>
<evidence type="ECO:0000256" key="2">
    <source>
        <dbReference type="ARBA" id="ARBA00008821"/>
    </source>
</evidence>
<name>A0A445ICS5_GLYSO</name>
<feature type="transmembrane region" description="Helical" evidence="7">
    <location>
        <begin position="538"/>
        <end position="557"/>
    </location>
</feature>
<feature type="transmembrane region" description="Helical" evidence="7">
    <location>
        <begin position="624"/>
        <end position="644"/>
    </location>
</feature>